<accession>Q603C5</accession>
<evidence type="ECO:0000313" key="3">
    <source>
        <dbReference type="Proteomes" id="UP000006821"/>
    </source>
</evidence>
<reference evidence="2 3" key="1">
    <citation type="journal article" date="2004" name="PLoS Biol.">
        <title>Genomic insights into methanotrophy: the complete genome sequence of Methylococcus capsulatus (Bath).</title>
        <authorList>
            <person name="Ward N.L."/>
            <person name="Larsen O."/>
            <person name="Sakwa J."/>
            <person name="Bruseth L."/>
            <person name="Khouri H.M."/>
            <person name="Durkin A.S."/>
            <person name="Dimitrov G."/>
            <person name="Jiang L."/>
            <person name="Scanlan D."/>
            <person name="Kang K.H."/>
            <person name="Lewis M.R."/>
            <person name="Nelson K.E."/>
            <person name="Methe B.A."/>
            <person name="Wu M."/>
            <person name="Heidelberg J.F."/>
            <person name="Paulsen I.T."/>
            <person name="Fouts D.E."/>
            <person name="Ravel J."/>
            <person name="Tettelin H."/>
            <person name="Ren Q."/>
            <person name="Read T.D."/>
            <person name="DeBoy R.T."/>
            <person name="Seshadri R."/>
            <person name="Salzberg S.L."/>
            <person name="Jensen H.B."/>
            <person name="Birkeland N.K."/>
            <person name="Nelson W.C."/>
            <person name="Dodson R.J."/>
            <person name="Grindhaug S.H."/>
            <person name="Holt I.E."/>
            <person name="Eidhammer I."/>
            <person name="Jonasen I."/>
            <person name="Vanaken S."/>
            <person name="Utterback T.R."/>
            <person name="Feldblyum T.V."/>
            <person name="Fraser C.M."/>
            <person name="Lillehaug J.R."/>
            <person name="Eisen J.A."/>
        </authorList>
    </citation>
    <scope>NUCLEOTIDE SEQUENCE [LARGE SCALE GENOMIC DNA]</scope>
    <source>
        <strain evidence="3">ATCC 33009 / NCIMB 11132 / Bath</strain>
    </source>
</reference>
<organism evidence="2 3">
    <name type="scientific">Methylococcus capsulatus (strain ATCC 33009 / NCIMB 11132 / Bath)</name>
    <dbReference type="NCBI Taxonomy" id="243233"/>
    <lineage>
        <taxon>Bacteria</taxon>
        <taxon>Pseudomonadati</taxon>
        <taxon>Pseudomonadota</taxon>
        <taxon>Gammaproteobacteria</taxon>
        <taxon>Methylococcales</taxon>
        <taxon>Methylococcaceae</taxon>
        <taxon>Methylococcus</taxon>
    </lineage>
</organism>
<proteinExistence type="predicted"/>
<name>Q603C5_METCA</name>
<dbReference type="EMBL" id="AE017282">
    <property type="protein sequence ID" value="AAU91058.1"/>
    <property type="molecule type" value="Genomic_DNA"/>
</dbReference>
<evidence type="ECO:0000313" key="2">
    <source>
        <dbReference type="EMBL" id="AAU91058.1"/>
    </source>
</evidence>
<sequence length="62" mass="6761">MVMIGHLRLPCAPHSVNPAADCPINDRGCPCRKAPAPDRCAPEPQNRPPGKKLSSRHPDRLN</sequence>
<gene>
    <name evidence="2" type="ordered locus">MCA2882</name>
</gene>
<protein>
    <submittedName>
        <fullName evidence="2">Uncharacterized protein</fullName>
    </submittedName>
</protein>
<dbReference type="Proteomes" id="UP000006821">
    <property type="component" value="Chromosome"/>
</dbReference>
<dbReference type="STRING" id="243233.MCA2882"/>
<evidence type="ECO:0000256" key="1">
    <source>
        <dbReference type="SAM" id="MobiDB-lite"/>
    </source>
</evidence>
<dbReference type="AlphaFoldDB" id="Q603C5"/>
<dbReference type="HOGENOM" id="CLU_2899041_0_0_6"/>
<dbReference type="KEGG" id="mca:MCA2882"/>
<feature type="region of interest" description="Disordered" evidence="1">
    <location>
        <begin position="34"/>
        <end position="62"/>
    </location>
</feature>